<dbReference type="EMBL" id="DVFW01000028">
    <property type="protein sequence ID" value="HIQ80866.1"/>
    <property type="molecule type" value="Genomic_DNA"/>
</dbReference>
<dbReference type="Gene3D" id="1.25.10.90">
    <property type="match status" value="1"/>
</dbReference>
<organism evidence="1 2">
    <name type="scientific">Candidatus Scatavimonas merdigallinarum</name>
    <dbReference type="NCBI Taxonomy" id="2840914"/>
    <lineage>
        <taxon>Bacteria</taxon>
        <taxon>Bacillati</taxon>
        <taxon>Bacillota</taxon>
        <taxon>Clostridia</taxon>
        <taxon>Eubacteriales</taxon>
        <taxon>Oscillospiraceae</taxon>
        <taxon>Oscillospiraceae incertae sedis</taxon>
        <taxon>Candidatus Scatavimonas</taxon>
    </lineage>
</organism>
<dbReference type="InterPro" id="IPR016024">
    <property type="entry name" value="ARM-type_fold"/>
</dbReference>
<dbReference type="PANTHER" id="PTHR34070">
    <property type="entry name" value="ARMADILLO-TYPE FOLD"/>
    <property type="match status" value="1"/>
</dbReference>
<evidence type="ECO:0000313" key="2">
    <source>
        <dbReference type="Proteomes" id="UP000886787"/>
    </source>
</evidence>
<dbReference type="PANTHER" id="PTHR34070:SF1">
    <property type="entry name" value="DNA ALKYLATION REPAIR PROTEIN"/>
    <property type="match status" value="1"/>
</dbReference>
<protein>
    <submittedName>
        <fullName evidence="1">DNA alkylation repair protein</fullName>
    </submittedName>
</protein>
<proteinExistence type="predicted"/>
<accession>A0A9D0ZK32</accession>
<reference evidence="1" key="2">
    <citation type="journal article" date="2021" name="PeerJ">
        <title>Extensive microbial diversity within the chicken gut microbiome revealed by metagenomics and culture.</title>
        <authorList>
            <person name="Gilroy R."/>
            <person name="Ravi A."/>
            <person name="Getino M."/>
            <person name="Pursley I."/>
            <person name="Horton D.L."/>
            <person name="Alikhan N.F."/>
            <person name="Baker D."/>
            <person name="Gharbi K."/>
            <person name="Hall N."/>
            <person name="Watson M."/>
            <person name="Adriaenssens E.M."/>
            <person name="Foster-Nyarko E."/>
            <person name="Jarju S."/>
            <person name="Secka A."/>
            <person name="Antonio M."/>
            <person name="Oren A."/>
            <person name="Chaudhuri R.R."/>
            <person name="La Ragione R."/>
            <person name="Hildebrand F."/>
            <person name="Pallen M.J."/>
        </authorList>
    </citation>
    <scope>NUCLEOTIDE SEQUENCE</scope>
    <source>
        <strain evidence="1">ChiSjej1B19-3389</strain>
    </source>
</reference>
<comment type="caution">
    <text evidence="1">The sequence shown here is derived from an EMBL/GenBank/DDBJ whole genome shotgun (WGS) entry which is preliminary data.</text>
</comment>
<dbReference type="Pfam" id="PF08713">
    <property type="entry name" value="DNA_alkylation"/>
    <property type="match status" value="1"/>
</dbReference>
<dbReference type="Proteomes" id="UP000886787">
    <property type="component" value="Unassembled WGS sequence"/>
</dbReference>
<evidence type="ECO:0000313" key="1">
    <source>
        <dbReference type="EMBL" id="HIQ80866.1"/>
    </source>
</evidence>
<dbReference type="AlphaFoldDB" id="A0A9D0ZK32"/>
<dbReference type="InterPro" id="IPR014825">
    <property type="entry name" value="DNA_alkylation"/>
</dbReference>
<dbReference type="CDD" id="cd06561">
    <property type="entry name" value="AlkD_like"/>
    <property type="match status" value="1"/>
</dbReference>
<reference evidence="1" key="1">
    <citation type="submission" date="2020-10" db="EMBL/GenBank/DDBJ databases">
        <authorList>
            <person name="Gilroy R."/>
        </authorList>
    </citation>
    <scope>NUCLEOTIDE SEQUENCE</scope>
    <source>
        <strain evidence="1">ChiSjej1B19-3389</strain>
    </source>
</reference>
<sequence length="242" mass="27787">MAYTQQSYQQLLCTLKELGEESFKAFNLKLIPGKTQAWGVRVPTLRRLAKQIAHEDAQGFLSIAREDTLEECMLQGMVIGAMRCSLAQRFALTTEFVPKIDNWAVCDVFCGDLKAIKKDLPAGRAFLERYECSDKEFELRFLAVMLMQYYTGDAYIDNTLKVYQTIRHEGYYVKMAVAWGLSVCFIKQREKTLPLLQNGAFDLFTHNKAIQKCCESRRVSPQDKALLRRLKYINPAARIKSV</sequence>
<dbReference type="SUPFAM" id="SSF48371">
    <property type="entry name" value="ARM repeat"/>
    <property type="match status" value="1"/>
</dbReference>
<name>A0A9D0ZK32_9FIRM</name>
<gene>
    <name evidence="1" type="ORF">IAD32_06240</name>
</gene>